<dbReference type="GO" id="GO:0004252">
    <property type="term" value="F:serine-type endopeptidase activity"/>
    <property type="evidence" value="ECO:0007669"/>
    <property type="project" value="InterPro"/>
</dbReference>
<dbReference type="InterPro" id="IPR000223">
    <property type="entry name" value="Pept_S26A_signal_pept_1"/>
</dbReference>
<evidence type="ECO:0000256" key="1">
    <source>
        <dbReference type="ARBA" id="ARBA00009370"/>
    </source>
</evidence>
<dbReference type="NCBIfam" id="TIGR02227">
    <property type="entry name" value="sigpep_I_bact"/>
    <property type="match status" value="1"/>
</dbReference>
<dbReference type="GO" id="GO:0006465">
    <property type="term" value="P:signal peptide processing"/>
    <property type="evidence" value="ECO:0007669"/>
    <property type="project" value="InterPro"/>
</dbReference>
<dbReference type="SUPFAM" id="SSF51306">
    <property type="entry name" value="LexA/Signal peptidase"/>
    <property type="match status" value="1"/>
</dbReference>
<name>X1SCG1_9ZZZZ</name>
<sequence>IRHPYSRCPSCGHYDSAGRAVSVSSGDRILVLKCIYQFFEPEQWDVIVFKNPLEPSINYIKRLVGLPGETVEIIDGDVYINGQISRKPPKVQDELWMPIYDNNYQPVKPNERTFNGNKRWQQPFKNIAGSKWGLDKANPTVFRLDSVGDKINWLIYDTTVGNELRATYAYDDVREYEHMPYCSDLMIRLYALLAEAQGLIGVNLSKYQTTYSAWVDSTGDMVIARTSEGEERVELAYKSIRPPAVNKSTLVKFANVDHQLIFQFGAERLTYDLGSGADAAGRR</sequence>
<comment type="similarity">
    <text evidence="1">Belongs to the peptidase S26 family.</text>
</comment>
<dbReference type="EMBL" id="BARW01016408">
    <property type="protein sequence ID" value="GAI90717.1"/>
    <property type="molecule type" value="Genomic_DNA"/>
</dbReference>
<dbReference type="CDD" id="cd06530">
    <property type="entry name" value="S26_SPase_I"/>
    <property type="match status" value="1"/>
</dbReference>
<dbReference type="GO" id="GO:0016020">
    <property type="term" value="C:membrane"/>
    <property type="evidence" value="ECO:0007669"/>
    <property type="project" value="InterPro"/>
</dbReference>
<feature type="non-terminal residue" evidence="4">
    <location>
        <position position="283"/>
    </location>
</feature>
<comment type="caution">
    <text evidence="4">The sequence shown here is derived from an EMBL/GenBank/DDBJ whole genome shotgun (WGS) entry which is preliminary data.</text>
</comment>
<dbReference type="PROSITE" id="PS00760">
    <property type="entry name" value="SPASE_I_2"/>
    <property type="match status" value="1"/>
</dbReference>
<dbReference type="Pfam" id="PF10502">
    <property type="entry name" value="Peptidase_S26"/>
    <property type="match status" value="1"/>
</dbReference>
<accession>X1SCG1</accession>
<evidence type="ECO:0000256" key="2">
    <source>
        <dbReference type="ARBA" id="ARBA00022801"/>
    </source>
</evidence>
<dbReference type="InterPro" id="IPR036286">
    <property type="entry name" value="LexA/Signal_pep-like_sf"/>
</dbReference>
<dbReference type="InterPro" id="IPR019533">
    <property type="entry name" value="Peptidase_S26"/>
</dbReference>
<dbReference type="Gene3D" id="2.10.109.10">
    <property type="entry name" value="Umud Fragment, subunit A"/>
    <property type="match status" value="1"/>
</dbReference>
<reference evidence="4" key="1">
    <citation type="journal article" date="2014" name="Front. Microbiol.">
        <title>High frequency of phylogenetically diverse reductive dehalogenase-homologous genes in deep subseafloor sedimentary metagenomes.</title>
        <authorList>
            <person name="Kawai M."/>
            <person name="Futagami T."/>
            <person name="Toyoda A."/>
            <person name="Takaki Y."/>
            <person name="Nishi S."/>
            <person name="Hori S."/>
            <person name="Arai W."/>
            <person name="Tsubouchi T."/>
            <person name="Morono Y."/>
            <person name="Uchiyama I."/>
            <person name="Ito T."/>
            <person name="Fujiyama A."/>
            <person name="Inagaki F."/>
            <person name="Takami H."/>
        </authorList>
    </citation>
    <scope>NUCLEOTIDE SEQUENCE</scope>
    <source>
        <strain evidence="4">Expedition CK06-06</strain>
    </source>
</reference>
<feature type="non-terminal residue" evidence="4">
    <location>
        <position position="1"/>
    </location>
</feature>
<feature type="domain" description="Peptidase S26" evidence="3">
    <location>
        <begin position="22"/>
        <end position="88"/>
    </location>
</feature>
<protein>
    <recommendedName>
        <fullName evidence="3">Peptidase S26 domain-containing protein</fullName>
    </recommendedName>
</protein>
<keyword evidence="2" id="KW-0378">Hydrolase</keyword>
<proteinExistence type="inferred from homology"/>
<gene>
    <name evidence="4" type="ORF">S12H4_28586</name>
</gene>
<organism evidence="4">
    <name type="scientific">marine sediment metagenome</name>
    <dbReference type="NCBI Taxonomy" id="412755"/>
    <lineage>
        <taxon>unclassified sequences</taxon>
        <taxon>metagenomes</taxon>
        <taxon>ecological metagenomes</taxon>
    </lineage>
</organism>
<dbReference type="InterPro" id="IPR019757">
    <property type="entry name" value="Pept_S26A_signal_pept_1_Lys-AS"/>
</dbReference>
<evidence type="ECO:0000259" key="3">
    <source>
        <dbReference type="Pfam" id="PF10502"/>
    </source>
</evidence>
<evidence type="ECO:0000313" key="4">
    <source>
        <dbReference type="EMBL" id="GAI90717.1"/>
    </source>
</evidence>
<dbReference type="PANTHER" id="PTHR43390:SF1">
    <property type="entry name" value="CHLOROPLAST PROCESSING PEPTIDASE"/>
    <property type="match status" value="1"/>
</dbReference>
<dbReference type="PANTHER" id="PTHR43390">
    <property type="entry name" value="SIGNAL PEPTIDASE I"/>
    <property type="match status" value="1"/>
</dbReference>
<dbReference type="AlphaFoldDB" id="X1SCG1"/>